<keyword evidence="3" id="KW-1185">Reference proteome</keyword>
<dbReference type="InterPro" id="IPR052670">
    <property type="entry name" value="UPF0654_domain"/>
</dbReference>
<gene>
    <name evidence="2" type="ORF">Clacol_003792</name>
</gene>
<name>A0AAV5A4L5_9AGAM</name>
<evidence type="ECO:0000256" key="1">
    <source>
        <dbReference type="SAM" id="MobiDB-lite"/>
    </source>
</evidence>
<reference evidence="2" key="1">
    <citation type="submission" date="2021-10" db="EMBL/GenBank/DDBJ databases">
        <title>De novo Genome Assembly of Clathrus columnatus (Basidiomycota, Fungi) Using Illumina and Nanopore Sequence Data.</title>
        <authorList>
            <person name="Ogiso-Tanaka E."/>
            <person name="Itagaki H."/>
            <person name="Hosoya T."/>
            <person name="Hosaka K."/>
        </authorList>
    </citation>
    <scope>NUCLEOTIDE SEQUENCE</scope>
    <source>
        <strain evidence="2">MO-923</strain>
    </source>
</reference>
<dbReference type="AlphaFoldDB" id="A0AAV5A4L5"/>
<dbReference type="InterPro" id="IPR018824">
    <property type="entry name" value="Conidiation-specific_6"/>
</dbReference>
<dbReference type="PANTHER" id="PTHR36576:SF1">
    <property type="entry name" value="UPF0654 PROTEIN C11D3.01C-RELATED"/>
    <property type="match status" value="1"/>
</dbReference>
<organism evidence="2 3">
    <name type="scientific">Clathrus columnatus</name>
    <dbReference type="NCBI Taxonomy" id="1419009"/>
    <lineage>
        <taxon>Eukaryota</taxon>
        <taxon>Fungi</taxon>
        <taxon>Dikarya</taxon>
        <taxon>Basidiomycota</taxon>
        <taxon>Agaricomycotina</taxon>
        <taxon>Agaricomycetes</taxon>
        <taxon>Phallomycetidae</taxon>
        <taxon>Phallales</taxon>
        <taxon>Clathraceae</taxon>
        <taxon>Clathrus</taxon>
    </lineage>
</organism>
<dbReference type="Proteomes" id="UP001050691">
    <property type="component" value="Unassembled WGS sequence"/>
</dbReference>
<evidence type="ECO:0000313" key="3">
    <source>
        <dbReference type="Proteomes" id="UP001050691"/>
    </source>
</evidence>
<proteinExistence type="predicted"/>
<dbReference type="GO" id="GO:0005737">
    <property type="term" value="C:cytoplasm"/>
    <property type="evidence" value="ECO:0007669"/>
    <property type="project" value="TreeGrafter"/>
</dbReference>
<protein>
    <recommendedName>
        <fullName evidence="4">Conidiation-specific protein 6</fullName>
    </recommendedName>
</protein>
<feature type="compositionally biased region" description="Basic and acidic residues" evidence="1">
    <location>
        <begin position="49"/>
        <end position="58"/>
    </location>
</feature>
<comment type="caution">
    <text evidence="2">The sequence shown here is derived from an EMBL/GenBank/DDBJ whole genome shotgun (WGS) entry which is preliminary data.</text>
</comment>
<dbReference type="EMBL" id="BPWL01000004">
    <property type="protein sequence ID" value="GJJ09569.1"/>
    <property type="molecule type" value="Genomic_DNA"/>
</dbReference>
<sequence>MYVSIVTRTRSFFIKGFLVSENQLRGYKAAAHNPNVSGEAQEKARTILREAGEPESNRRPGRAGDNVSSAEDLESRGNVGNVIGGYKATMNNPRVSQEAKQRAEGVLREHDAI</sequence>
<feature type="region of interest" description="Disordered" evidence="1">
    <location>
        <begin position="49"/>
        <end position="113"/>
    </location>
</feature>
<accession>A0AAV5A4L5</accession>
<evidence type="ECO:0000313" key="2">
    <source>
        <dbReference type="EMBL" id="GJJ09569.1"/>
    </source>
</evidence>
<evidence type="ECO:0008006" key="4">
    <source>
        <dbReference type="Google" id="ProtNLM"/>
    </source>
</evidence>
<feature type="compositionally biased region" description="Basic and acidic residues" evidence="1">
    <location>
        <begin position="97"/>
        <end position="113"/>
    </location>
</feature>
<dbReference type="PANTHER" id="PTHR36576">
    <property type="entry name" value="UPF0654 PROTEIN C11D3.01C-RELATED"/>
    <property type="match status" value="1"/>
</dbReference>
<dbReference type="Pfam" id="PF10346">
    <property type="entry name" value="Con-6"/>
    <property type="match status" value="2"/>
</dbReference>